<dbReference type="InterPro" id="IPR047520">
    <property type="entry name" value="XPF_nuclease"/>
</dbReference>
<dbReference type="InterPro" id="IPR006166">
    <property type="entry name" value="ERCC4_domain"/>
</dbReference>
<keyword evidence="6" id="KW-0378">Hydrolase</keyword>
<protein>
    <recommendedName>
        <fullName evidence="10">ERCC4 domain-containing protein</fullName>
    </recommendedName>
</protein>
<dbReference type="GO" id="GO:0003684">
    <property type="term" value="F:damaged DNA binding"/>
    <property type="evidence" value="ECO:0007669"/>
    <property type="project" value="TreeGrafter"/>
</dbReference>
<dbReference type="GO" id="GO:0000724">
    <property type="term" value="P:double-strand break repair via homologous recombination"/>
    <property type="evidence" value="ECO:0007669"/>
    <property type="project" value="TreeGrafter"/>
</dbReference>
<dbReference type="FunFam" id="3.40.50.10130:FF:000002">
    <property type="entry name" value="DNA repair endonuclease XPF"/>
    <property type="match status" value="1"/>
</dbReference>
<dbReference type="InterPro" id="IPR011335">
    <property type="entry name" value="Restrct_endonuc-II-like"/>
</dbReference>
<evidence type="ECO:0000313" key="12">
    <source>
        <dbReference type="Proteomes" id="UP000095023"/>
    </source>
</evidence>
<comment type="subcellular location">
    <subcellularLocation>
        <location evidence="1">Nucleus</location>
    </subcellularLocation>
</comment>
<dbReference type="GO" id="GO:0000710">
    <property type="term" value="P:meiotic mismatch repair"/>
    <property type="evidence" value="ECO:0007669"/>
    <property type="project" value="EnsemblFungi"/>
</dbReference>
<feature type="non-terminal residue" evidence="11">
    <location>
        <position position="894"/>
    </location>
</feature>
<evidence type="ECO:0000256" key="4">
    <source>
        <dbReference type="ARBA" id="ARBA00022759"/>
    </source>
</evidence>
<evidence type="ECO:0000259" key="10">
    <source>
        <dbReference type="SMART" id="SM00891"/>
    </source>
</evidence>
<dbReference type="GO" id="GO:0000715">
    <property type="term" value="P:nucleotide-excision repair, DNA damage recognition"/>
    <property type="evidence" value="ECO:0007669"/>
    <property type="project" value="EnsemblFungi"/>
</dbReference>
<evidence type="ECO:0000256" key="6">
    <source>
        <dbReference type="ARBA" id="ARBA00022801"/>
    </source>
</evidence>
<dbReference type="GO" id="GO:0000014">
    <property type="term" value="F:single-stranded DNA endodeoxyribonuclease activity"/>
    <property type="evidence" value="ECO:0007669"/>
    <property type="project" value="EnsemblFungi"/>
</dbReference>
<dbReference type="GO" id="GO:0003697">
    <property type="term" value="F:single-stranded DNA binding"/>
    <property type="evidence" value="ECO:0007669"/>
    <property type="project" value="EnsemblFungi"/>
</dbReference>
<dbReference type="PANTHER" id="PTHR10150:SF0">
    <property type="entry name" value="DNA REPAIR ENDONUCLEASE XPF"/>
    <property type="match status" value="1"/>
</dbReference>
<evidence type="ECO:0000256" key="1">
    <source>
        <dbReference type="ARBA" id="ARBA00004123"/>
    </source>
</evidence>
<sequence length="894" mass="100916">STPHLYNPSMSRLLPFQNEILDDLIEEDCLVILARGLGLLDIVSEFLRRALSGEKPPLIFVLGASAFDSEYLSLALNTAAEYVKVLTASSVDKRASTYPNGGILILPSRVLEVDILTKMVDPKWISGMVVLHAEKVLATSSDAFVLRLFREENQSGFIKAFSDSPEPFTTGFSPLSNILKNLFLRRASLWPRFHVSVASSLEGNVASQQVTEFNVPMTPLMQEIQMALVDCIDFTINGLRRDKNLSLELFEYDKDEAFLRSFDTQIRMHLDPIWHTVSPKSKKMVQDLSNLQHLIEYLVNSDAIDFLQKLDMMLMENSTGPSLTETKSPWLYSEAAHILIEKARQRAFVISNFEKYKDLSKLQVSPDGYIRLPKLDKLGIKPTLEEQPKWAALASIIDDIASRNNTQQGPILIMCNSVYEADLIQSYLSSSEVEQDSKDSSDPTSIVRSAEKYLMNKLQEYLAPARMVPRSKRRRVRGGASVTTRNVIPNEVMSFTIDDSGAKLKDDTDSEDEKKEIIDLDVKLEDDDFVSLIEDPKESEGFSFLGRDKLLIIRAYEGDSDDRLLRELKPRYVVMLDPNPSFIRRIEMYNVKSRFEKIQTFFLYYGKSSEEQRFLAAVRREKDCFTKLINEKAALPMVLDVRLQKPGEDDLLHKINSRIAGGRLAASKEPPKVIVDIREFHVSLISLMHAEGLTLVPCVLTVGDYILSTNIGIERKSVADLISSFKDGRLYGQADQLCRYYDYPALLIEFGRNKAFGLAPLESIESSASSGKSIANMGKIRSQLVLLTINFPKLRLLWSPSSQYTAELFKELKRDRSEPDGATAVAYGLDQARFNQAAHAMLHNIPGVSYRNGLEVMSKVRSIRDFVMMDEKAMGPLLGVDSAKKTYQFFNHDS</sequence>
<keyword evidence="8" id="KW-0234">DNA repair</keyword>
<keyword evidence="7" id="KW-0238">DNA-binding</keyword>
<evidence type="ECO:0000256" key="7">
    <source>
        <dbReference type="ARBA" id="ARBA00023125"/>
    </source>
</evidence>
<evidence type="ECO:0000256" key="2">
    <source>
        <dbReference type="ARBA" id="ARBA00010015"/>
    </source>
</evidence>
<comment type="similarity">
    <text evidence="2">Belongs to the XPF family.</text>
</comment>
<dbReference type="Pfam" id="PF02732">
    <property type="entry name" value="ERCC4"/>
    <property type="match status" value="1"/>
</dbReference>
<keyword evidence="5" id="KW-0227">DNA damage</keyword>
<proteinExistence type="inferred from homology"/>
<dbReference type="CDD" id="cd20078">
    <property type="entry name" value="XPF_nuclease_XPF_euk"/>
    <property type="match status" value="1"/>
</dbReference>
<dbReference type="Proteomes" id="UP000095023">
    <property type="component" value="Unassembled WGS sequence"/>
</dbReference>
<dbReference type="GO" id="GO:1905348">
    <property type="term" value="C:endonuclease complex"/>
    <property type="evidence" value="ECO:0007669"/>
    <property type="project" value="EnsemblFungi"/>
</dbReference>
<dbReference type="EMBL" id="KV453841">
    <property type="protein sequence ID" value="ODV91909.1"/>
    <property type="molecule type" value="Genomic_DNA"/>
</dbReference>
<evidence type="ECO:0000256" key="5">
    <source>
        <dbReference type="ARBA" id="ARBA00022763"/>
    </source>
</evidence>
<feature type="domain" description="ERCC4" evidence="10">
    <location>
        <begin position="672"/>
        <end position="752"/>
    </location>
</feature>
<evidence type="ECO:0000313" key="11">
    <source>
        <dbReference type="EMBL" id="ODV91909.1"/>
    </source>
</evidence>
<dbReference type="SMART" id="SM00891">
    <property type="entry name" value="ERCC4"/>
    <property type="match status" value="1"/>
</dbReference>
<dbReference type="InterPro" id="IPR010994">
    <property type="entry name" value="RuvA_2-like"/>
</dbReference>
<keyword evidence="9" id="KW-0539">Nucleus</keyword>
<dbReference type="GO" id="GO:0000110">
    <property type="term" value="C:nucleotide-excision repair factor 1 complex"/>
    <property type="evidence" value="ECO:0007669"/>
    <property type="project" value="EnsemblFungi"/>
</dbReference>
<dbReference type="SUPFAM" id="SSF52980">
    <property type="entry name" value="Restriction endonuclease-like"/>
    <property type="match status" value="1"/>
</dbReference>
<keyword evidence="4" id="KW-0255">Endonuclease</keyword>
<dbReference type="OrthoDB" id="361020at2759"/>
<dbReference type="PANTHER" id="PTHR10150">
    <property type="entry name" value="DNA REPAIR ENDONUCLEASE XPF"/>
    <property type="match status" value="1"/>
</dbReference>
<gene>
    <name evidence="11" type="ORF">CANCADRAFT_20121</name>
</gene>
<organism evidence="11 12">
    <name type="scientific">Tortispora caseinolytica NRRL Y-17796</name>
    <dbReference type="NCBI Taxonomy" id="767744"/>
    <lineage>
        <taxon>Eukaryota</taxon>
        <taxon>Fungi</taxon>
        <taxon>Dikarya</taxon>
        <taxon>Ascomycota</taxon>
        <taxon>Saccharomycotina</taxon>
        <taxon>Trigonopsidomycetes</taxon>
        <taxon>Trigonopsidales</taxon>
        <taxon>Trigonopsidaceae</taxon>
        <taxon>Tortispora</taxon>
    </lineage>
</organism>
<reference evidence="12" key="1">
    <citation type="submission" date="2016-02" db="EMBL/GenBank/DDBJ databases">
        <title>Comparative genomics of biotechnologically important yeasts.</title>
        <authorList>
            <consortium name="DOE Joint Genome Institute"/>
            <person name="Riley R."/>
            <person name="Haridas S."/>
            <person name="Wolfe K.H."/>
            <person name="Lopes M.R."/>
            <person name="Hittinger C.T."/>
            <person name="Goker M."/>
            <person name="Salamov A."/>
            <person name="Wisecaver J."/>
            <person name="Long T.M."/>
            <person name="Aerts A.L."/>
            <person name="Barry K."/>
            <person name="Choi C."/>
            <person name="Clum A."/>
            <person name="Coughlan A.Y."/>
            <person name="Deshpande S."/>
            <person name="Douglass A.P."/>
            <person name="Hanson S.J."/>
            <person name="Klenk H.-P."/>
            <person name="Labutti K."/>
            <person name="Lapidus A."/>
            <person name="Lindquist E."/>
            <person name="Lipzen A."/>
            <person name="Meier-Kolthoff J.P."/>
            <person name="Ohm R.A."/>
            <person name="Otillar R.P."/>
            <person name="Pangilinan J."/>
            <person name="Peng Y."/>
            <person name="Rokas A."/>
            <person name="Rosa C.A."/>
            <person name="Scheuner C."/>
            <person name="Sibirny A.A."/>
            <person name="Slot J.C."/>
            <person name="Stielow J.B."/>
            <person name="Sun H."/>
            <person name="Kurtzman C.P."/>
            <person name="Blackwell M."/>
            <person name="Jeffries T.W."/>
            <person name="Grigoriev I.V."/>
        </authorList>
    </citation>
    <scope>NUCLEOTIDE SEQUENCE [LARGE SCALE GENOMIC DNA]</scope>
    <source>
        <strain evidence="12">NRRL Y-17796</strain>
    </source>
</reference>
<evidence type="ECO:0000256" key="9">
    <source>
        <dbReference type="ARBA" id="ARBA00023242"/>
    </source>
</evidence>
<dbReference type="AlphaFoldDB" id="A0A1E4TJK1"/>
<keyword evidence="12" id="KW-1185">Reference proteome</keyword>
<feature type="non-terminal residue" evidence="11">
    <location>
        <position position="1"/>
    </location>
</feature>
<dbReference type="Gene3D" id="3.40.50.10130">
    <property type="match status" value="1"/>
</dbReference>
<accession>A0A1E4TJK1</accession>
<dbReference type="GO" id="GO:0006312">
    <property type="term" value="P:mitotic recombination"/>
    <property type="evidence" value="ECO:0007669"/>
    <property type="project" value="EnsemblFungi"/>
</dbReference>
<evidence type="ECO:0000256" key="3">
    <source>
        <dbReference type="ARBA" id="ARBA00022722"/>
    </source>
</evidence>
<dbReference type="SUPFAM" id="SSF47781">
    <property type="entry name" value="RuvA domain 2-like"/>
    <property type="match status" value="1"/>
</dbReference>
<dbReference type="Gene3D" id="1.10.150.20">
    <property type="entry name" value="5' to 3' exonuclease, C-terminal subdomain"/>
    <property type="match status" value="1"/>
</dbReference>
<dbReference type="GO" id="GO:0000712">
    <property type="term" value="P:resolution of meiotic recombination intermediates"/>
    <property type="evidence" value="ECO:0007669"/>
    <property type="project" value="TreeGrafter"/>
</dbReference>
<evidence type="ECO:0000256" key="8">
    <source>
        <dbReference type="ARBA" id="ARBA00023204"/>
    </source>
</evidence>
<dbReference type="GO" id="GO:0000736">
    <property type="term" value="P:double-strand break repair via single-strand annealing, removal of nonhomologous ends"/>
    <property type="evidence" value="ECO:0007669"/>
    <property type="project" value="EnsemblFungi"/>
</dbReference>
<keyword evidence="3" id="KW-0540">Nuclease</keyword>
<dbReference type="GO" id="GO:0006277">
    <property type="term" value="P:DNA amplification"/>
    <property type="evidence" value="ECO:0007669"/>
    <property type="project" value="EnsemblFungi"/>
</dbReference>
<dbReference type="GO" id="GO:1901255">
    <property type="term" value="P:nucleotide-excision repair involved in interstrand cross-link repair"/>
    <property type="evidence" value="ECO:0007669"/>
    <property type="project" value="TreeGrafter"/>
</dbReference>
<name>A0A1E4TJK1_9ASCO</name>